<evidence type="ECO:0000313" key="3">
    <source>
        <dbReference type="EMBL" id="SDK64709.1"/>
    </source>
</evidence>
<dbReference type="EMBL" id="FNFM01000010">
    <property type="protein sequence ID" value="SDK64709.1"/>
    <property type="molecule type" value="Genomic_DNA"/>
</dbReference>
<keyword evidence="2" id="KW-0472">Membrane</keyword>
<dbReference type="Proteomes" id="UP000199213">
    <property type="component" value="Unassembled WGS sequence"/>
</dbReference>
<organism evidence="3 4">
    <name type="scientific">Actinopolyspora mzabensis</name>
    <dbReference type="NCBI Taxonomy" id="995066"/>
    <lineage>
        <taxon>Bacteria</taxon>
        <taxon>Bacillati</taxon>
        <taxon>Actinomycetota</taxon>
        <taxon>Actinomycetes</taxon>
        <taxon>Actinopolysporales</taxon>
        <taxon>Actinopolysporaceae</taxon>
        <taxon>Actinopolyspora</taxon>
    </lineage>
</organism>
<evidence type="ECO:0008006" key="5">
    <source>
        <dbReference type="Google" id="ProtNLM"/>
    </source>
</evidence>
<evidence type="ECO:0000256" key="1">
    <source>
        <dbReference type="SAM" id="MobiDB-lite"/>
    </source>
</evidence>
<sequence>MTEATGTPDDTDRPTAEETNPHARTVRRLAAAMLRAAVLPGALAVLLCTVVAAFLAGMPGLLGGLIGGAVAFGSSLLTLWLMRSTADFHPMFVMVAALGGYIGKMIVLFVVVTLLRGLDFVHVESVALTILVTVLVWAAAEVRGFRRTRTPTIAVADRS</sequence>
<protein>
    <recommendedName>
        <fullName evidence="5">ATP synthase protein I</fullName>
    </recommendedName>
</protein>
<feature type="transmembrane region" description="Helical" evidence="2">
    <location>
        <begin position="93"/>
        <end position="115"/>
    </location>
</feature>
<keyword evidence="4" id="KW-1185">Reference proteome</keyword>
<feature type="region of interest" description="Disordered" evidence="1">
    <location>
        <begin position="1"/>
        <end position="22"/>
    </location>
</feature>
<accession>A0A1G9DLG2</accession>
<reference evidence="4" key="1">
    <citation type="submission" date="2016-10" db="EMBL/GenBank/DDBJ databases">
        <authorList>
            <person name="Varghese N."/>
            <person name="Submissions S."/>
        </authorList>
    </citation>
    <scope>NUCLEOTIDE SEQUENCE [LARGE SCALE GENOMIC DNA]</scope>
    <source>
        <strain evidence="4">DSM 45460</strain>
    </source>
</reference>
<dbReference type="OrthoDB" id="5190621at2"/>
<feature type="transmembrane region" description="Helical" evidence="2">
    <location>
        <begin position="61"/>
        <end position="81"/>
    </location>
</feature>
<evidence type="ECO:0000313" key="4">
    <source>
        <dbReference type="Proteomes" id="UP000199213"/>
    </source>
</evidence>
<feature type="transmembrane region" description="Helical" evidence="2">
    <location>
        <begin position="32"/>
        <end position="55"/>
    </location>
</feature>
<evidence type="ECO:0000256" key="2">
    <source>
        <dbReference type="SAM" id="Phobius"/>
    </source>
</evidence>
<dbReference type="AlphaFoldDB" id="A0A1G9DLG2"/>
<proteinExistence type="predicted"/>
<keyword evidence="2" id="KW-0812">Transmembrane</keyword>
<keyword evidence="2" id="KW-1133">Transmembrane helix</keyword>
<feature type="compositionally biased region" description="Basic and acidic residues" evidence="1">
    <location>
        <begin position="10"/>
        <end position="21"/>
    </location>
</feature>
<gene>
    <name evidence="3" type="ORF">SAMN04487820_110167</name>
</gene>
<name>A0A1G9DLG2_ACTMZ</name>
<dbReference type="RefSeq" id="WP_092630050.1">
    <property type="nucleotide sequence ID" value="NZ_FNFM01000010.1"/>
</dbReference>
<feature type="transmembrane region" description="Helical" evidence="2">
    <location>
        <begin position="121"/>
        <end position="140"/>
    </location>
</feature>